<protein>
    <submittedName>
        <fullName evidence="2">Type-2 ice-structuring protein</fullName>
    </submittedName>
</protein>
<dbReference type="CDD" id="cd00037">
    <property type="entry name" value="CLECT"/>
    <property type="match status" value="1"/>
</dbReference>
<evidence type="ECO:0000313" key="3">
    <source>
        <dbReference type="Proteomes" id="UP000314294"/>
    </source>
</evidence>
<feature type="domain" description="C-type lectin" evidence="1">
    <location>
        <begin position="65"/>
        <end position="166"/>
    </location>
</feature>
<dbReference type="InterPro" id="IPR016186">
    <property type="entry name" value="C-type_lectin-like/link_sf"/>
</dbReference>
<comment type="caution">
    <text evidence="2">The sequence shown here is derived from an EMBL/GenBank/DDBJ whole genome shotgun (WGS) entry which is preliminary data.</text>
</comment>
<dbReference type="InterPro" id="IPR050111">
    <property type="entry name" value="C-type_lectin/snaclec_domain"/>
</dbReference>
<dbReference type="Proteomes" id="UP000314294">
    <property type="component" value="Unassembled WGS sequence"/>
</dbReference>
<accession>A0A4Z2EU04</accession>
<dbReference type="InterPro" id="IPR001304">
    <property type="entry name" value="C-type_lectin-like"/>
</dbReference>
<dbReference type="InterPro" id="IPR016187">
    <property type="entry name" value="CTDL_fold"/>
</dbReference>
<dbReference type="EMBL" id="SRLO01002952">
    <property type="protein sequence ID" value="TNN32061.1"/>
    <property type="molecule type" value="Genomic_DNA"/>
</dbReference>
<proteinExistence type="predicted"/>
<reference evidence="2 3" key="1">
    <citation type="submission" date="2019-03" db="EMBL/GenBank/DDBJ databases">
        <title>First draft genome of Liparis tanakae, snailfish: a comprehensive survey of snailfish specific genes.</title>
        <authorList>
            <person name="Kim W."/>
            <person name="Song I."/>
            <person name="Jeong J.-H."/>
            <person name="Kim D."/>
            <person name="Kim S."/>
            <person name="Ryu S."/>
            <person name="Song J.Y."/>
            <person name="Lee S.K."/>
        </authorList>
    </citation>
    <scope>NUCLEOTIDE SEQUENCE [LARGE SCALE GENOMIC DNA]</scope>
    <source>
        <tissue evidence="2">Muscle</tissue>
    </source>
</reference>
<dbReference type="Pfam" id="PF00059">
    <property type="entry name" value="Lectin_C"/>
    <property type="match status" value="1"/>
</dbReference>
<dbReference type="OrthoDB" id="418245at2759"/>
<dbReference type="Gene3D" id="1.20.910.10">
    <property type="entry name" value="Heme oxygenase-like"/>
    <property type="match status" value="1"/>
</dbReference>
<organism evidence="2 3">
    <name type="scientific">Liparis tanakae</name>
    <name type="common">Tanaka's snailfish</name>
    <dbReference type="NCBI Taxonomy" id="230148"/>
    <lineage>
        <taxon>Eukaryota</taxon>
        <taxon>Metazoa</taxon>
        <taxon>Chordata</taxon>
        <taxon>Craniata</taxon>
        <taxon>Vertebrata</taxon>
        <taxon>Euteleostomi</taxon>
        <taxon>Actinopterygii</taxon>
        <taxon>Neopterygii</taxon>
        <taxon>Teleostei</taxon>
        <taxon>Neoteleostei</taxon>
        <taxon>Acanthomorphata</taxon>
        <taxon>Eupercaria</taxon>
        <taxon>Perciformes</taxon>
        <taxon>Cottioidei</taxon>
        <taxon>Cottales</taxon>
        <taxon>Liparidae</taxon>
        <taxon>Liparis</taxon>
    </lineage>
</organism>
<dbReference type="AlphaFoldDB" id="A0A4Z2EU04"/>
<dbReference type="PROSITE" id="PS50041">
    <property type="entry name" value="C_TYPE_LECTIN_2"/>
    <property type="match status" value="1"/>
</dbReference>
<evidence type="ECO:0000259" key="1">
    <source>
        <dbReference type="PROSITE" id="PS50041"/>
    </source>
</evidence>
<evidence type="ECO:0000313" key="2">
    <source>
        <dbReference type="EMBL" id="TNN32061.1"/>
    </source>
</evidence>
<gene>
    <name evidence="2" type="primary">ISP2_1</name>
    <name evidence="2" type="ORF">EYF80_057779</name>
</gene>
<keyword evidence="3" id="KW-1185">Reference proteome</keyword>
<dbReference type="SUPFAM" id="SSF48613">
    <property type="entry name" value="Heme oxygenase-like"/>
    <property type="match status" value="1"/>
</dbReference>
<dbReference type="SMART" id="SM00034">
    <property type="entry name" value="CLECT"/>
    <property type="match status" value="1"/>
</dbReference>
<dbReference type="InterPro" id="IPR016084">
    <property type="entry name" value="Haem_Oase-like_multi-hlx"/>
</dbReference>
<sequence length="352" mass="39315">MFYTLKPSVSGPVDLQRGQRSEVMKMKTKARLLPLLLLGAWCSSLSASGEADGAWPPCPPPWLLVGRRCFALQPVWSSWSNAEVGGHLASLHTAEEEAFVRQLDVTHPQVWLGGGQQKNGSWFWSDGSPFSGWTNQRPAEAREGGACMALTPKSIVRGVSLCDVMWGHSASLAEEILRSSSLLRQLRSGNLPRRCYDSFLQQEALYLHRVSSTLQVLIGRSREAADVTSLLQDTLKQYSRNPEWLRSSLQSFHQVALEAPVYWLVALSARAALRLFLSRELVSGSEVTAGPLLGEWSADAQAEVTWMQRFRRLVEVRQRHMDVFQAVNVFRDHMTTQRSLHKAVTCDEEGAV</sequence>
<name>A0A4Z2EU04_9TELE</name>
<dbReference type="PANTHER" id="PTHR22803">
    <property type="entry name" value="MANNOSE, PHOSPHOLIPASE, LECTIN RECEPTOR RELATED"/>
    <property type="match status" value="1"/>
</dbReference>
<dbReference type="SUPFAM" id="SSF56436">
    <property type="entry name" value="C-type lectin-like"/>
    <property type="match status" value="1"/>
</dbReference>
<dbReference type="Gene3D" id="3.10.100.10">
    <property type="entry name" value="Mannose-Binding Protein A, subunit A"/>
    <property type="match status" value="1"/>
</dbReference>